<reference evidence="1 2" key="1">
    <citation type="submission" date="2019-07" db="EMBL/GenBank/DDBJ databases">
        <title>Whole genome shotgun sequence of Microvirga aerophila NBRC 106136.</title>
        <authorList>
            <person name="Hosoyama A."/>
            <person name="Uohara A."/>
            <person name="Ohji S."/>
            <person name="Ichikawa N."/>
        </authorList>
    </citation>
    <scope>NUCLEOTIDE SEQUENCE [LARGE SCALE GENOMIC DNA]</scope>
    <source>
        <strain evidence="1 2">NBRC 106136</strain>
    </source>
</reference>
<accession>A0A512BRP2</accession>
<keyword evidence="2" id="KW-1185">Reference proteome</keyword>
<gene>
    <name evidence="1" type="ORF">MAE02_23620</name>
</gene>
<dbReference type="EMBL" id="BJYU01000027">
    <property type="protein sequence ID" value="GEO14666.1"/>
    <property type="molecule type" value="Genomic_DNA"/>
</dbReference>
<protein>
    <submittedName>
        <fullName evidence="1">Uncharacterized protein</fullName>
    </submittedName>
</protein>
<evidence type="ECO:0000313" key="2">
    <source>
        <dbReference type="Proteomes" id="UP000321085"/>
    </source>
</evidence>
<sequence>MTAANELDAILSREEPPDEFCRLASSSPPGDKPSVAFILSGIVPANEPDGVMCPLMLRRHLVIPAWEGSFDVGPGVRA</sequence>
<organism evidence="1 2">
    <name type="scientific">Microvirga aerophila</name>
    <dbReference type="NCBI Taxonomy" id="670291"/>
    <lineage>
        <taxon>Bacteria</taxon>
        <taxon>Pseudomonadati</taxon>
        <taxon>Pseudomonadota</taxon>
        <taxon>Alphaproteobacteria</taxon>
        <taxon>Hyphomicrobiales</taxon>
        <taxon>Methylobacteriaceae</taxon>
        <taxon>Microvirga</taxon>
    </lineage>
</organism>
<evidence type="ECO:0000313" key="1">
    <source>
        <dbReference type="EMBL" id="GEO14666.1"/>
    </source>
</evidence>
<proteinExistence type="predicted"/>
<dbReference type="Proteomes" id="UP000321085">
    <property type="component" value="Unassembled WGS sequence"/>
</dbReference>
<dbReference type="RefSeq" id="WP_147021756.1">
    <property type="nucleotide sequence ID" value="NZ_BJYU01000027.1"/>
</dbReference>
<comment type="caution">
    <text evidence="1">The sequence shown here is derived from an EMBL/GenBank/DDBJ whole genome shotgun (WGS) entry which is preliminary data.</text>
</comment>
<dbReference type="AlphaFoldDB" id="A0A512BRP2"/>
<name>A0A512BRP2_9HYPH</name>